<dbReference type="InterPro" id="IPR029060">
    <property type="entry name" value="PIN-like_dom_sf"/>
</dbReference>
<evidence type="ECO:0000256" key="1">
    <source>
        <dbReference type="ARBA" id="ARBA00022649"/>
    </source>
</evidence>
<evidence type="ECO:0000256" key="5">
    <source>
        <dbReference type="HAMAP-Rule" id="MF_00265"/>
    </source>
</evidence>
<dbReference type="PANTHER" id="PTHR39664:SF2">
    <property type="entry name" value="NUCLEIC ACID-BINDING PROTEIN, CONTAINING PIN DOMAIN-RELATED"/>
    <property type="match status" value="1"/>
</dbReference>
<evidence type="ECO:0000256" key="4">
    <source>
        <dbReference type="ARBA" id="ARBA00022801"/>
    </source>
</evidence>
<keyword evidence="5" id="KW-0460">Magnesium</keyword>
<evidence type="ECO:0000259" key="6">
    <source>
        <dbReference type="Pfam" id="PF01850"/>
    </source>
</evidence>
<accession>A0AAJ0U6G0</accession>
<dbReference type="GO" id="GO:0004540">
    <property type="term" value="F:RNA nuclease activity"/>
    <property type="evidence" value="ECO:0007669"/>
    <property type="project" value="InterPro"/>
</dbReference>
<keyword evidence="3 5" id="KW-0479">Metal-binding</keyword>
<dbReference type="PANTHER" id="PTHR39664">
    <property type="match status" value="1"/>
</dbReference>
<comment type="function">
    <text evidence="5">Toxic component of a toxin-antitoxin (TA) system. An RNase.</text>
</comment>
<dbReference type="SUPFAM" id="SSF88723">
    <property type="entry name" value="PIN domain-like"/>
    <property type="match status" value="1"/>
</dbReference>
<reference evidence="7" key="1">
    <citation type="submission" date="2017-08" db="EMBL/GenBank/DDBJ databases">
        <authorList>
            <person name="Imhoff J.F."/>
            <person name="Rahn T."/>
            <person name="Kuenzel S."/>
            <person name="Neulinger S.C."/>
        </authorList>
    </citation>
    <scope>NUCLEOTIDE SEQUENCE</scope>
    <source>
        <strain evidence="7">DSM 11080</strain>
    </source>
</reference>
<comment type="similarity">
    <text evidence="5">Belongs to the PINc/VapC protein family.</text>
</comment>
<evidence type="ECO:0000256" key="2">
    <source>
        <dbReference type="ARBA" id="ARBA00022722"/>
    </source>
</evidence>
<dbReference type="EC" id="3.1.-.-" evidence="5"/>
<evidence type="ECO:0000313" key="8">
    <source>
        <dbReference type="Proteomes" id="UP001296776"/>
    </source>
</evidence>
<keyword evidence="1 5" id="KW-1277">Toxin-antitoxin system</keyword>
<feature type="domain" description="PIN" evidence="6">
    <location>
        <begin position="15"/>
        <end position="136"/>
    </location>
</feature>
<evidence type="ECO:0000256" key="3">
    <source>
        <dbReference type="ARBA" id="ARBA00022723"/>
    </source>
</evidence>
<dbReference type="InterPro" id="IPR002716">
    <property type="entry name" value="PIN_dom"/>
</dbReference>
<organism evidence="7 8">
    <name type="scientific">Halochromatium glycolicum</name>
    <dbReference type="NCBI Taxonomy" id="85075"/>
    <lineage>
        <taxon>Bacteria</taxon>
        <taxon>Pseudomonadati</taxon>
        <taxon>Pseudomonadota</taxon>
        <taxon>Gammaproteobacteria</taxon>
        <taxon>Chromatiales</taxon>
        <taxon>Chromatiaceae</taxon>
        <taxon>Halochromatium</taxon>
    </lineage>
</organism>
<feature type="binding site" evidence="5">
    <location>
        <position position="110"/>
    </location>
    <ligand>
        <name>Mg(2+)</name>
        <dbReference type="ChEBI" id="CHEBI:18420"/>
    </ligand>
</feature>
<sequence length="143" mass="15725">MRQASGRGQSIVQAFDTNVLVRLVLGDDPAQAALAARYWSEALKSGEVFLPVVVLVELVWVLAQVARLDRRRIHSELMRLTNMQGVIVERAEVVNAAVNLYAISSADFADCVILESVRAAEALPLYSFDQRLTRIDGTKGLAE</sequence>
<feature type="binding site" evidence="5">
    <location>
        <position position="16"/>
    </location>
    <ligand>
        <name>Mg(2+)</name>
        <dbReference type="ChEBI" id="CHEBI:18420"/>
    </ligand>
</feature>
<dbReference type="AlphaFoldDB" id="A0AAJ0U6G0"/>
<dbReference type="Proteomes" id="UP001296776">
    <property type="component" value="Unassembled WGS sequence"/>
</dbReference>
<dbReference type="EMBL" id="NRSJ01000034">
    <property type="protein sequence ID" value="MBK1706136.1"/>
    <property type="molecule type" value="Genomic_DNA"/>
</dbReference>
<dbReference type="GO" id="GO:0016787">
    <property type="term" value="F:hydrolase activity"/>
    <property type="evidence" value="ECO:0007669"/>
    <property type="project" value="UniProtKB-KW"/>
</dbReference>
<comment type="caution">
    <text evidence="7">The sequence shown here is derived from an EMBL/GenBank/DDBJ whole genome shotgun (WGS) entry which is preliminary data.</text>
</comment>
<dbReference type="Pfam" id="PF01850">
    <property type="entry name" value="PIN"/>
    <property type="match status" value="1"/>
</dbReference>
<keyword evidence="5" id="KW-0800">Toxin</keyword>
<keyword evidence="4 5" id="KW-0378">Hydrolase</keyword>
<comment type="cofactor">
    <cofactor evidence="5">
        <name>Mg(2+)</name>
        <dbReference type="ChEBI" id="CHEBI:18420"/>
    </cofactor>
</comment>
<proteinExistence type="inferred from homology"/>
<keyword evidence="8" id="KW-1185">Reference proteome</keyword>
<name>A0AAJ0U6G0_9GAMM</name>
<reference evidence="7" key="2">
    <citation type="journal article" date="2020" name="Microorganisms">
        <title>Osmotic Adaptation and Compatible Solute Biosynthesis of Phototrophic Bacteria as Revealed from Genome Analyses.</title>
        <authorList>
            <person name="Imhoff J.F."/>
            <person name="Rahn T."/>
            <person name="Kunzel S."/>
            <person name="Keller A."/>
            <person name="Neulinger S.C."/>
        </authorList>
    </citation>
    <scope>NUCLEOTIDE SEQUENCE</scope>
    <source>
        <strain evidence="7">DSM 11080</strain>
    </source>
</reference>
<dbReference type="GO" id="GO:0090729">
    <property type="term" value="F:toxin activity"/>
    <property type="evidence" value="ECO:0007669"/>
    <property type="project" value="UniProtKB-KW"/>
</dbReference>
<dbReference type="Gene3D" id="3.40.50.1010">
    <property type="entry name" value="5'-nuclease"/>
    <property type="match status" value="1"/>
</dbReference>
<dbReference type="InterPro" id="IPR022907">
    <property type="entry name" value="VapC_family"/>
</dbReference>
<evidence type="ECO:0000313" key="7">
    <source>
        <dbReference type="EMBL" id="MBK1706136.1"/>
    </source>
</evidence>
<gene>
    <name evidence="5" type="primary">vapC</name>
    <name evidence="7" type="ORF">CKO40_16665</name>
</gene>
<keyword evidence="2 5" id="KW-0540">Nuclease</keyword>
<protein>
    <recommendedName>
        <fullName evidence="5">Ribonuclease VapC</fullName>
        <shortName evidence="5">RNase VapC</shortName>
        <ecNumber evidence="5">3.1.-.-</ecNumber>
    </recommendedName>
    <alternativeName>
        <fullName evidence="5">Toxin VapC</fullName>
    </alternativeName>
</protein>
<dbReference type="GO" id="GO:0000287">
    <property type="term" value="F:magnesium ion binding"/>
    <property type="evidence" value="ECO:0007669"/>
    <property type="project" value="UniProtKB-UniRule"/>
</dbReference>
<dbReference type="HAMAP" id="MF_00265">
    <property type="entry name" value="VapC_Nob1"/>
    <property type="match status" value="1"/>
</dbReference>